<accession>A0A9N7TS15</accession>
<organism evidence="1 2">
    <name type="scientific">Pleuronectes platessa</name>
    <name type="common">European plaice</name>
    <dbReference type="NCBI Taxonomy" id="8262"/>
    <lineage>
        <taxon>Eukaryota</taxon>
        <taxon>Metazoa</taxon>
        <taxon>Chordata</taxon>
        <taxon>Craniata</taxon>
        <taxon>Vertebrata</taxon>
        <taxon>Euteleostomi</taxon>
        <taxon>Actinopterygii</taxon>
        <taxon>Neopterygii</taxon>
        <taxon>Teleostei</taxon>
        <taxon>Neoteleostei</taxon>
        <taxon>Acanthomorphata</taxon>
        <taxon>Carangaria</taxon>
        <taxon>Pleuronectiformes</taxon>
        <taxon>Pleuronectoidei</taxon>
        <taxon>Pleuronectidae</taxon>
        <taxon>Pleuronectes</taxon>
    </lineage>
</organism>
<dbReference type="Proteomes" id="UP001153269">
    <property type="component" value="Unassembled WGS sequence"/>
</dbReference>
<name>A0A9N7TS15_PLEPL</name>
<dbReference type="EMBL" id="CADEAL010000260">
    <property type="protein sequence ID" value="CAB1417338.1"/>
    <property type="molecule type" value="Genomic_DNA"/>
</dbReference>
<gene>
    <name evidence="1" type="ORF">PLEPLA_LOCUS5140</name>
</gene>
<sequence>MAVCDGYPGVGLLGVPLPPPPPFPLVLLLCAPSPWLHSSRLTPGFHRGARLRPRRLMNAELLLVTFAKDVTDQAIKSRQVGLHVPASPLRCVAQAWRCTATSHTYATDVHSALGELFVAEPKLQSKTLLETTHATQQQQQKKPPH</sequence>
<proteinExistence type="predicted"/>
<comment type="caution">
    <text evidence="1">The sequence shown here is derived from an EMBL/GenBank/DDBJ whole genome shotgun (WGS) entry which is preliminary data.</text>
</comment>
<evidence type="ECO:0000313" key="1">
    <source>
        <dbReference type="EMBL" id="CAB1417338.1"/>
    </source>
</evidence>
<protein>
    <submittedName>
        <fullName evidence="1">Uncharacterized protein</fullName>
    </submittedName>
</protein>
<keyword evidence="2" id="KW-1185">Reference proteome</keyword>
<dbReference type="AlphaFoldDB" id="A0A9N7TS15"/>
<reference evidence="1" key="1">
    <citation type="submission" date="2020-03" db="EMBL/GenBank/DDBJ databases">
        <authorList>
            <person name="Weist P."/>
        </authorList>
    </citation>
    <scope>NUCLEOTIDE SEQUENCE</scope>
</reference>
<evidence type="ECO:0000313" key="2">
    <source>
        <dbReference type="Proteomes" id="UP001153269"/>
    </source>
</evidence>